<keyword evidence="2" id="KW-1185">Reference proteome</keyword>
<organism evidence="1 2">
    <name type="scientific">Litoribacter ruber</name>
    <dbReference type="NCBI Taxonomy" id="702568"/>
    <lineage>
        <taxon>Bacteria</taxon>
        <taxon>Pseudomonadati</taxon>
        <taxon>Bacteroidota</taxon>
        <taxon>Cytophagia</taxon>
        <taxon>Cytophagales</taxon>
        <taxon>Cyclobacteriaceae</taxon>
        <taxon>Litoribacter</taxon>
    </lineage>
</organism>
<evidence type="ECO:0000313" key="1">
    <source>
        <dbReference type="EMBL" id="MBS9522710.1"/>
    </source>
</evidence>
<evidence type="ECO:0000313" key="2">
    <source>
        <dbReference type="Proteomes" id="UP001319104"/>
    </source>
</evidence>
<dbReference type="InterPro" id="IPR032774">
    <property type="entry name" value="WG_beta_rep"/>
</dbReference>
<dbReference type="PANTHER" id="PTHR37841">
    <property type="entry name" value="GLR2918 PROTEIN"/>
    <property type="match status" value="1"/>
</dbReference>
<dbReference type="AlphaFoldDB" id="A0AAP2G2U5"/>
<name>A0AAP2G2U5_9BACT</name>
<accession>A0AAP2G2U5</accession>
<dbReference type="Proteomes" id="UP001319104">
    <property type="component" value="Unassembled WGS sequence"/>
</dbReference>
<comment type="caution">
    <text evidence="1">The sequence shown here is derived from an EMBL/GenBank/DDBJ whole genome shotgun (WGS) entry which is preliminary data.</text>
</comment>
<sequence length="524" mass="60364">MLVEVCKRGAMVAGFILGIQSVSMAQTWEVYDHNLNMTRKIENDNIKLLSESVRVSIVDQKLQLLNPQYKPFYTLKGNKIYQFLEPWIIVSEGDKYGVFHEYGEEILTPDFDDVQTYYSQLLAKKGNAYYYYDRGEKKVKTLGAFEDAFFADNGQIIAKTPQGYFLPLSSNPNKIYQKLEVVNDKTILAQEGTGLGLINREGDYILDPVIDRLNHVEGDYYFGYDANQYMLIKATEQKADIKYTSYHKIAIENDVMLEYIHGKLRRVMKNDGILLDIVGMDSVRRMDKNHYNVYFRDHKVGLLNAQGKWDVAPSENIAKILPGNEGLYAALIDGKYGFVDKAGKLRIANRYDSVGKYSEGLAPIKIDNRWGYLDKNDRIAIQPQFEEVGEFYRGIAIVKKNGKANLIDKDGKELLSNYYRRISLTDDNYYLTEDEEMFGLVNAMGSEISIPKFDEIRRENYDHILVRRGNKYGLMRESGEYSLPIYYKNIIYDRSNELILAEDEYIPPVVEIAEDSKKKKKKGA</sequence>
<dbReference type="EMBL" id="JAHCMY010000001">
    <property type="protein sequence ID" value="MBS9522710.1"/>
    <property type="molecule type" value="Genomic_DNA"/>
</dbReference>
<protein>
    <submittedName>
        <fullName evidence="1">WG repeat-containing protein</fullName>
    </submittedName>
</protein>
<gene>
    <name evidence="1" type="ORF">KI659_01665</name>
</gene>
<dbReference type="Pfam" id="PF14903">
    <property type="entry name" value="WG_beta_rep"/>
    <property type="match status" value="2"/>
</dbReference>
<dbReference type="RefSeq" id="WP_213943601.1">
    <property type="nucleotide sequence ID" value="NZ_JAHBGI010000004.1"/>
</dbReference>
<proteinExistence type="predicted"/>
<dbReference type="PANTHER" id="PTHR37841:SF1">
    <property type="entry name" value="DUF3298 DOMAIN-CONTAINING PROTEIN"/>
    <property type="match status" value="1"/>
</dbReference>
<reference evidence="1 2" key="1">
    <citation type="submission" date="2021-05" db="EMBL/GenBank/DDBJ databases">
        <authorList>
            <person name="Zhang Z.D."/>
            <person name="Osman G."/>
        </authorList>
    </citation>
    <scope>NUCLEOTIDE SEQUENCE [LARGE SCALE GENOMIC DNA]</scope>
    <source>
        <strain evidence="1 2">KCTC 32217</strain>
    </source>
</reference>